<evidence type="ECO:0000313" key="2">
    <source>
        <dbReference type="Proteomes" id="UP000268014"/>
    </source>
</evidence>
<dbReference type="AlphaFoldDB" id="A0A3P7XWF7"/>
<evidence type="ECO:0000313" key="1">
    <source>
        <dbReference type="EMBL" id="VDO78931.1"/>
    </source>
</evidence>
<accession>A0A3P7XWF7</accession>
<dbReference type="EMBL" id="UZAF01021539">
    <property type="protein sequence ID" value="VDO78931.1"/>
    <property type="molecule type" value="Genomic_DNA"/>
</dbReference>
<organism evidence="1 2">
    <name type="scientific">Haemonchus placei</name>
    <name type="common">Barber's pole worm</name>
    <dbReference type="NCBI Taxonomy" id="6290"/>
    <lineage>
        <taxon>Eukaryota</taxon>
        <taxon>Metazoa</taxon>
        <taxon>Ecdysozoa</taxon>
        <taxon>Nematoda</taxon>
        <taxon>Chromadorea</taxon>
        <taxon>Rhabditida</taxon>
        <taxon>Rhabditina</taxon>
        <taxon>Rhabditomorpha</taxon>
        <taxon>Strongyloidea</taxon>
        <taxon>Trichostrongylidae</taxon>
        <taxon>Haemonchus</taxon>
    </lineage>
</organism>
<reference evidence="1 2" key="1">
    <citation type="submission" date="2018-11" db="EMBL/GenBank/DDBJ databases">
        <authorList>
            <consortium name="Pathogen Informatics"/>
        </authorList>
    </citation>
    <scope>NUCLEOTIDE SEQUENCE [LARGE SCALE GENOMIC DNA]</scope>
    <source>
        <strain evidence="1 2">MHpl1</strain>
    </source>
</reference>
<keyword evidence="2" id="KW-1185">Reference proteome</keyword>
<name>A0A3P7XWF7_HAEPC</name>
<sequence>MVPDIGTRSVRSFHNCSIETVPYEPPDAAVRCQRTVCLPPLSQKME</sequence>
<dbReference type="Proteomes" id="UP000268014">
    <property type="component" value="Unassembled WGS sequence"/>
</dbReference>
<gene>
    <name evidence="1" type="ORF">HPLM_LOCUS19720</name>
</gene>
<proteinExistence type="predicted"/>
<protein>
    <submittedName>
        <fullName evidence="1">Uncharacterized protein</fullName>
    </submittedName>
</protein>